<dbReference type="EMBL" id="LAZR01006703">
    <property type="protein sequence ID" value="KKM90215.1"/>
    <property type="molecule type" value="Genomic_DNA"/>
</dbReference>
<name>A0A0F9NN12_9ZZZZ</name>
<protein>
    <submittedName>
        <fullName evidence="1">Uncharacterized protein</fullName>
    </submittedName>
</protein>
<accession>A0A0F9NN12</accession>
<gene>
    <name evidence="1" type="ORF">LCGC14_1240950</name>
</gene>
<organism evidence="1">
    <name type="scientific">marine sediment metagenome</name>
    <dbReference type="NCBI Taxonomy" id="412755"/>
    <lineage>
        <taxon>unclassified sequences</taxon>
        <taxon>metagenomes</taxon>
        <taxon>ecological metagenomes</taxon>
    </lineage>
</organism>
<evidence type="ECO:0000313" key="1">
    <source>
        <dbReference type="EMBL" id="KKM90215.1"/>
    </source>
</evidence>
<comment type="caution">
    <text evidence="1">The sequence shown here is derived from an EMBL/GenBank/DDBJ whole genome shotgun (WGS) entry which is preliminary data.</text>
</comment>
<sequence length="70" mass="8067">MVEECVCGHYRADHDLNADWCKRCECVKFRLGRLVDIHLVLRNLVQFCKAAQMNFRELDEADKALTPGGD</sequence>
<proteinExistence type="predicted"/>
<reference evidence="1" key="1">
    <citation type="journal article" date="2015" name="Nature">
        <title>Complex archaea that bridge the gap between prokaryotes and eukaryotes.</title>
        <authorList>
            <person name="Spang A."/>
            <person name="Saw J.H."/>
            <person name="Jorgensen S.L."/>
            <person name="Zaremba-Niedzwiedzka K."/>
            <person name="Martijn J."/>
            <person name="Lind A.E."/>
            <person name="van Eijk R."/>
            <person name="Schleper C."/>
            <person name="Guy L."/>
            <person name="Ettema T.J."/>
        </authorList>
    </citation>
    <scope>NUCLEOTIDE SEQUENCE</scope>
</reference>
<dbReference type="AlphaFoldDB" id="A0A0F9NN12"/>